<sequence>MLDMELPGRRQRGRPKRSGKSYSDSYSHFTHDCRPVCGSNSIIKFADDTMVIGLIRENDEVQHLVVWCADNNLLLNTSKTKKLIVDFRRKKGRMHKPIHINGCRACIQLQVSRDPHLRGPVLDHQYLQSGQKGSSVPFILNTLKKNHLSSTILVNFYHGAIESILTNCITVSYGNCSIAIKTAQRTTGT</sequence>
<evidence type="ECO:0008006" key="4">
    <source>
        <dbReference type="Google" id="ProtNLM"/>
    </source>
</evidence>
<proteinExistence type="predicted"/>
<gene>
    <name evidence="2" type="ORF">QTP70_018046</name>
</gene>
<keyword evidence="3" id="KW-1185">Reference proteome</keyword>
<dbReference type="Proteomes" id="UP001274896">
    <property type="component" value="Unassembled WGS sequence"/>
</dbReference>
<dbReference type="AlphaFoldDB" id="A0AAE0PVP0"/>
<protein>
    <recommendedName>
        <fullName evidence="4">Reverse transcriptase domain-containing protein</fullName>
    </recommendedName>
</protein>
<comment type="caution">
    <text evidence="2">The sequence shown here is derived from an EMBL/GenBank/DDBJ whole genome shotgun (WGS) entry which is preliminary data.</text>
</comment>
<feature type="region of interest" description="Disordered" evidence="1">
    <location>
        <begin position="1"/>
        <end position="27"/>
    </location>
</feature>
<evidence type="ECO:0000313" key="2">
    <source>
        <dbReference type="EMBL" id="KAK3509006.1"/>
    </source>
</evidence>
<accession>A0AAE0PVP0</accession>
<evidence type="ECO:0000313" key="3">
    <source>
        <dbReference type="Proteomes" id="UP001274896"/>
    </source>
</evidence>
<organism evidence="2 3">
    <name type="scientific">Hemibagrus guttatus</name>
    <dbReference type="NCBI Taxonomy" id="175788"/>
    <lineage>
        <taxon>Eukaryota</taxon>
        <taxon>Metazoa</taxon>
        <taxon>Chordata</taxon>
        <taxon>Craniata</taxon>
        <taxon>Vertebrata</taxon>
        <taxon>Euteleostomi</taxon>
        <taxon>Actinopterygii</taxon>
        <taxon>Neopterygii</taxon>
        <taxon>Teleostei</taxon>
        <taxon>Ostariophysi</taxon>
        <taxon>Siluriformes</taxon>
        <taxon>Bagridae</taxon>
        <taxon>Hemibagrus</taxon>
    </lineage>
</organism>
<reference evidence="2" key="1">
    <citation type="submission" date="2023-06" db="EMBL/GenBank/DDBJ databases">
        <title>Male Hemibagrus guttatus genome.</title>
        <authorList>
            <person name="Bian C."/>
        </authorList>
    </citation>
    <scope>NUCLEOTIDE SEQUENCE</scope>
    <source>
        <strain evidence="2">Male_cb2023</strain>
        <tissue evidence="2">Muscle</tissue>
    </source>
</reference>
<name>A0AAE0PVP0_9TELE</name>
<feature type="compositionally biased region" description="Basic residues" evidence="1">
    <location>
        <begin position="9"/>
        <end position="19"/>
    </location>
</feature>
<dbReference type="EMBL" id="JAUCMX010000027">
    <property type="protein sequence ID" value="KAK3509006.1"/>
    <property type="molecule type" value="Genomic_DNA"/>
</dbReference>
<evidence type="ECO:0000256" key="1">
    <source>
        <dbReference type="SAM" id="MobiDB-lite"/>
    </source>
</evidence>